<evidence type="ECO:0000259" key="7">
    <source>
        <dbReference type="PROSITE" id="PS50950"/>
    </source>
</evidence>
<gene>
    <name evidence="8" type="ORF">ABG768_010619</name>
</gene>
<keyword evidence="6" id="KW-0805">Transcription regulation</keyword>
<dbReference type="AlphaFoldDB" id="A0AAW1ZAV6"/>
<dbReference type="SUPFAM" id="SSF57716">
    <property type="entry name" value="Glucocorticoid receptor-like (DNA-binding domain)"/>
    <property type="match status" value="1"/>
</dbReference>
<comment type="function">
    <text evidence="6">DNA-binding transcription regulator that regulates endothelial cell proliferation and G1/S cell-cycle progression. Specifically binds the 5'-[AT]NTNN[GT]GGCA[AGT]-3' core DNA sequence and acts by modulating expression of pRB-E2F cell-cycle target genes.</text>
</comment>
<keyword evidence="3" id="KW-0862">Zinc</keyword>
<keyword evidence="1" id="KW-0479">Metal-binding</keyword>
<keyword evidence="4 5" id="KW-0238">DNA-binding</keyword>
<dbReference type="Gene3D" id="6.20.210.20">
    <property type="entry name" value="THAP domain"/>
    <property type="match status" value="1"/>
</dbReference>
<dbReference type="GO" id="GO:0000978">
    <property type="term" value="F:RNA polymerase II cis-regulatory region sequence-specific DNA binding"/>
    <property type="evidence" value="ECO:0007669"/>
    <property type="project" value="TreeGrafter"/>
</dbReference>
<dbReference type="GO" id="GO:0005654">
    <property type="term" value="C:nucleoplasm"/>
    <property type="evidence" value="ECO:0007669"/>
    <property type="project" value="UniProtKB-SubCell"/>
</dbReference>
<protein>
    <recommendedName>
        <fullName evidence="6">THAP domain-containing protein 1</fullName>
    </recommendedName>
</protein>
<dbReference type="PROSITE" id="PS50950">
    <property type="entry name" value="ZF_THAP"/>
    <property type="match status" value="1"/>
</dbReference>
<reference evidence="8 9" key="1">
    <citation type="submission" date="2024-05" db="EMBL/GenBank/DDBJ databases">
        <title>A high-quality chromosomal-level genome assembly of Topmouth culter (Culter alburnus).</title>
        <authorList>
            <person name="Zhao H."/>
        </authorList>
    </citation>
    <scope>NUCLEOTIDE SEQUENCE [LARGE SCALE GENOMIC DNA]</scope>
    <source>
        <strain evidence="8">CATC2023</strain>
        <tissue evidence="8">Muscle</tissue>
    </source>
</reference>
<dbReference type="EMBL" id="JAWDJR010000018">
    <property type="protein sequence ID" value="KAK9958505.1"/>
    <property type="molecule type" value="Genomic_DNA"/>
</dbReference>
<proteinExistence type="inferred from homology"/>
<name>A0AAW1ZAV6_CULAL</name>
<feature type="domain" description="THAP-type" evidence="7">
    <location>
        <begin position="1"/>
        <end position="91"/>
    </location>
</feature>
<dbReference type="GO" id="GO:0006357">
    <property type="term" value="P:regulation of transcription by RNA polymerase II"/>
    <property type="evidence" value="ECO:0007669"/>
    <property type="project" value="TreeGrafter"/>
</dbReference>
<comment type="subcellular location">
    <subcellularLocation>
        <location evidence="6">Nucleus</location>
        <location evidence="6">Nucleoplasm</location>
    </subcellularLocation>
</comment>
<keyword evidence="6" id="KW-0131">Cell cycle</keyword>
<dbReference type="GO" id="GO:0001935">
    <property type="term" value="P:endothelial cell proliferation"/>
    <property type="evidence" value="ECO:0007669"/>
    <property type="project" value="UniProtKB-UniRule"/>
</dbReference>
<sequence>MAETKSSQSCSMPLCYNSKKKQPCLSFHGFPSDENVKKRWIWAMQRDEGASFTERKGSSFVCAMHFTEDEVRVHPESGRKYLTPQAVPSRFSWNNWGDVRSRQTRMAKRGICGELEEADVEMETVDTPLLVHD</sequence>
<dbReference type="GO" id="GO:0003700">
    <property type="term" value="F:DNA-binding transcription factor activity"/>
    <property type="evidence" value="ECO:0007669"/>
    <property type="project" value="UniProtKB-UniRule"/>
</dbReference>
<evidence type="ECO:0000256" key="2">
    <source>
        <dbReference type="ARBA" id="ARBA00022771"/>
    </source>
</evidence>
<keyword evidence="2 5" id="KW-0863">Zinc-finger</keyword>
<keyword evidence="6" id="KW-0175">Coiled coil</keyword>
<dbReference type="PANTHER" id="PTHR46600">
    <property type="entry name" value="THAP DOMAIN-CONTAINING"/>
    <property type="match status" value="1"/>
</dbReference>
<dbReference type="PANTHER" id="PTHR46600:SF7">
    <property type="entry name" value="SI:DKEY-228B2.6-RELATED"/>
    <property type="match status" value="1"/>
</dbReference>
<organism evidence="8 9">
    <name type="scientific">Culter alburnus</name>
    <name type="common">Topmouth culter</name>
    <dbReference type="NCBI Taxonomy" id="194366"/>
    <lineage>
        <taxon>Eukaryota</taxon>
        <taxon>Metazoa</taxon>
        <taxon>Chordata</taxon>
        <taxon>Craniata</taxon>
        <taxon>Vertebrata</taxon>
        <taxon>Euteleostomi</taxon>
        <taxon>Actinopterygii</taxon>
        <taxon>Neopterygii</taxon>
        <taxon>Teleostei</taxon>
        <taxon>Ostariophysi</taxon>
        <taxon>Cypriniformes</taxon>
        <taxon>Xenocyprididae</taxon>
        <taxon>Xenocypridinae</taxon>
        <taxon>Culter</taxon>
    </lineage>
</organism>
<keyword evidence="6" id="KW-0804">Transcription</keyword>
<dbReference type="SMART" id="SM00980">
    <property type="entry name" value="THAP"/>
    <property type="match status" value="1"/>
</dbReference>
<keyword evidence="6" id="KW-0539">Nucleus</keyword>
<dbReference type="Pfam" id="PF05485">
    <property type="entry name" value="THAP"/>
    <property type="match status" value="1"/>
</dbReference>
<evidence type="ECO:0000256" key="5">
    <source>
        <dbReference type="PROSITE-ProRule" id="PRU00309"/>
    </source>
</evidence>
<dbReference type="InterPro" id="IPR038441">
    <property type="entry name" value="THAP_Znf_sf"/>
</dbReference>
<dbReference type="GO" id="GO:0008270">
    <property type="term" value="F:zinc ion binding"/>
    <property type="evidence" value="ECO:0007669"/>
    <property type="project" value="UniProtKB-KW"/>
</dbReference>
<evidence type="ECO:0000256" key="3">
    <source>
        <dbReference type="ARBA" id="ARBA00022833"/>
    </source>
</evidence>
<keyword evidence="9" id="KW-1185">Reference proteome</keyword>
<comment type="similarity">
    <text evidence="6">Belongs to the THAP1 family.</text>
</comment>
<accession>A0AAW1ZAV6</accession>
<evidence type="ECO:0000313" key="8">
    <source>
        <dbReference type="EMBL" id="KAK9958505.1"/>
    </source>
</evidence>
<dbReference type="InterPro" id="IPR006612">
    <property type="entry name" value="THAP_Znf"/>
</dbReference>
<evidence type="ECO:0000256" key="4">
    <source>
        <dbReference type="ARBA" id="ARBA00023125"/>
    </source>
</evidence>
<comment type="caution">
    <text evidence="8">The sequence shown here is derived from an EMBL/GenBank/DDBJ whole genome shotgun (WGS) entry which is preliminary data.</text>
</comment>
<evidence type="ECO:0000313" key="9">
    <source>
        <dbReference type="Proteomes" id="UP001479290"/>
    </source>
</evidence>
<evidence type="ECO:0000256" key="6">
    <source>
        <dbReference type="RuleBase" id="RU369073"/>
    </source>
</evidence>
<dbReference type="Proteomes" id="UP001479290">
    <property type="component" value="Unassembled WGS sequence"/>
</dbReference>
<dbReference type="InterPro" id="IPR026516">
    <property type="entry name" value="THAP1/10"/>
</dbReference>
<evidence type="ECO:0000256" key="1">
    <source>
        <dbReference type="ARBA" id="ARBA00022723"/>
    </source>
</evidence>